<dbReference type="EMBL" id="CATZLL010000004">
    <property type="protein sequence ID" value="CAJ0811989.1"/>
    <property type="molecule type" value="Genomic_DNA"/>
</dbReference>
<evidence type="ECO:0000313" key="2">
    <source>
        <dbReference type="Proteomes" id="UP001189757"/>
    </source>
</evidence>
<dbReference type="InterPro" id="IPR010710">
    <property type="entry name" value="DUF1289"/>
</dbReference>
<dbReference type="PANTHER" id="PTHR35175:SF2">
    <property type="entry name" value="DUF1289 DOMAIN-CONTAINING PROTEIN"/>
    <property type="match status" value="1"/>
</dbReference>
<sequence length="88" mass="9490">MAALLIQLPPAMPDDISSAPESTLLGRPDSPCVGICSTLFDEVCQGCGRTQLEVSNWVFMTDDERNAVWTRILAEGTAQGYNADGSRK</sequence>
<dbReference type="PANTHER" id="PTHR35175">
    <property type="entry name" value="DUF1289 DOMAIN-CONTAINING PROTEIN"/>
    <property type="match status" value="1"/>
</dbReference>
<proteinExistence type="predicted"/>
<evidence type="ECO:0000313" key="1">
    <source>
        <dbReference type="EMBL" id="CAJ0811989.1"/>
    </source>
</evidence>
<gene>
    <name evidence="1" type="ORF">LMG18101_01418</name>
</gene>
<dbReference type="Proteomes" id="UP001189757">
    <property type="component" value="Unassembled WGS sequence"/>
</dbReference>
<name>A0ABN9JHD3_9RALS</name>
<dbReference type="Pfam" id="PF06945">
    <property type="entry name" value="DUF1289"/>
    <property type="match status" value="1"/>
</dbReference>
<comment type="caution">
    <text evidence="1">The sequence shown here is derived from an EMBL/GenBank/DDBJ whole genome shotgun (WGS) entry which is preliminary data.</text>
</comment>
<organism evidence="1 2">
    <name type="scientific">Ralstonia flaminis</name>
    <dbReference type="NCBI Taxonomy" id="3058597"/>
    <lineage>
        <taxon>Bacteria</taxon>
        <taxon>Pseudomonadati</taxon>
        <taxon>Pseudomonadota</taxon>
        <taxon>Betaproteobacteria</taxon>
        <taxon>Burkholderiales</taxon>
        <taxon>Burkholderiaceae</taxon>
        <taxon>Ralstonia</taxon>
    </lineage>
</organism>
<keyword evidence="2" id="KW-1185">Reference proteome</keyword>
<accession>A0ABN9JHD3</accession>
<reference evidence="1 2" key="1">
    <citation type="submission" date="2023-07" db="EMBL/GenBank/DDBJ databases">
        <authorList>
            <person name="Peeters C."/>
        </authorList>
    </citation>
    <scope>NUCLEOTIDE SEQUENCE [LARGE SCALE GENOMIC DNA]</scope>
    <source>
        <strain evidence="1 2">LMG 18101</strain>
    </source>
</reference>
<protein>
    <recommendedName>
        <fullName evidence="3">DUF1289 domain-containing protein</fullName>
    </recommendedName>
</protein>
<evidence type="ECO:0008006" key="3">
    <source>
        <dbReference type="Google" id="ProtNLM"/>
    </source>
</evidence>